<evidence type="ECO:0000256" key="9">
    <source>
        <dbReference type="SAM" id="Phobius"/>
    </source>
</evidence>
<sequence>MIDRRLIAVAAAAVVRLLCTAASSRQSHLSSAEVKLRLRDLIYRKLLALGPRYRSVVSTSEVVQVAVEGVDQLETYFGAYLSQFFCAMLAPVTLFAVLRFVNVPAAAVLLVCVPLIPAAIAAVQTWAKRLLGTYWGRYTSLGDTFLENLQGLTTLKVYRADAFKQREMNEEAERFRRVTMRVLTMQLNSITIMDLVAFCGAAAGTWVAVTQFQAGAVGLAGVLFTVLVAADFFIPMRQLGSFFHIAMNGMAASEKIFRLLDADVPADGTLPVPDEGPIVARGLSFTYPGAEGPTLRDLDIEVPRGSFTAVVGRSGSGKSTLLKLFMRFWDVRGGSVAVSGTEVADVDTDNLRDLEGYMTQDTHLFHDSIRNNLRIARLDATDDEIEAACRAASVHDFVAGLPQGYDTPVGELGDTLSGGERQRLGLARAFLHDAPFLLLDEPTSNLDSLNEAQVLKSLAEGRDGRTVLLVSHRESTMRVADRVFSVEDGRLS</sequence>
<dbReference type="InterPro" id="IPR003439">
    <property type="entry name" value="ABC_transporter-like_ATP-bd"/>
</dbReference>
<dbReference type="PANTHER" id="PTHR24221">
    <property type="entry name" value="ATP-BINDING CASSETTE SUB-FAMILY B"/>
    <property type="match status" value="1"/>
</dbReference>
<evidence type="ECO:0000313" key="13">
    <source>
        <dbReference type="EMBL" id="GJM55589.1"/>
    </source>
</evidence>
<dbReference type="GO" id="GO:0005524">
    <property type="term" value="F:ATP binding"/>
    <property type="evidence" value="ECO:0007669"/>
    <property type="project" value="UniProtKB-KW"/>
</dbReference>
<dbReference type="SUPFAM" id="SSF90123">
    <property type="entry name" value="ABC transporter transmembrane region"/>
    <property type="match status" value="1"/>
</dbReference>
<dbReference type="AlphaFoldDB" id="A0AAV5B4C5"/>
<evidence type="ECO:0000313" key="14">
    <source>
        <dbReference type="Proteomes" id="UP001055025"/>
    </source>
</evidence>
<dbReference type="FunFam" id="3.40.50.300:FF:000299">
    <property type="entry name" value="ABC transporter ATP-binding protein/permease"/>
    <property type="match status" value="1"/>
</dbReference>
<keyword evidence="8 9" id="KW-0472">Membrane</keyword>
<feature type="transmembrane region" description="Helical" evidence="9">
    <location>
        <begin position="105"/>
        <end position="127"/>
    </location>
</feature>
<feature type="domain" description="ABC transmembrane type-1" evidence="12">
    <location>
        <begin position="1"/>
        <end position="248"/>
    </location>
</feature>
<accession>A0AAV5B4C5</accession>
<dbReference type="InterPro" id="IPR017871">
    <property type="entry name" value="ABC_transporter-like_CS"/>
</dbReference>
<dbReference type="SUPFAM" id="SSF52540">
    <property type="entry name" value="P-loop containing nucleoside triphosphate hydrolases"/>
    <property type="match status" value="1"/>
</dbReference>
<dbReference type="PANTHER" id="PTHR24221:SF590">
    <property type="entry name" value="COMPONENT LINKED WITH THE ASSEMBLY OF CYTOCHROME' TRANSPORT TRANSMEMBRANE ATP-BINDING PROTEIN ABC TRANSPORTER CYDD-RELATED"/>
    <property type="match status" value="1"/>
</dbReference>
<comment type="caution">
    <text evidence="13">The sequence shown here is derived from an EMBL/GenBank/DDBJ whole genome shotgun (WGS) entry which is preliminary data.</text>
</comment>
<reference evidence="13" key="1">
    <citation type="journal article" date="2022" name="Int. J. Syst. Evol. Microbiol.">
        <title>Granulimonas faecalis gen. nov., sp. nov., and Leptogranulimonas caecicola gen. nov., sp. nov., novel lactate-producing Atopobiaceae bacteria isolated from mouse intestines, and an emended description of the family Atopobiaceae.</title>
        <authorList>
            <person name="Morinaga K."/>
            <person name="Kusada H."/>
            <person name="Sakamoto S."/>
            <person name="Murakami T."/>
            <person name="Toyoda A."/>
            <person name="Mori H."/>
            <person name="Meng X.Y."/>
            <person name="Takashino M."/>
            <person name="Murotomi K."/>
            <person name="Tamaki H."/>
        </authorList>
    </citation>
    <scope>NUCLEOTIDE SEQUENCE</scope>
    <source>
        <strain evidence="13">OPF53</strain>
    </source>
</reference>
<dbReference type="SMART" id="SM00382">
    <property type="entry name" value="AAA"/>
    <property type="match status" value="1"/>
</dbReference>
<dbReference type="InterPro" id="IPR027417">
    <property type="entry name" value="P-loop_NTPase"/>
</dbReference>
<evidence type="ECO:0000256" key="6">
    <source>
        <dbReference type="ARBA" id="ARBA00022840"/>
    </source>
</evidence>
<dbReference type="CDD" id="cd18781">
    <property type="entry name" value="ABC_6TM_AarD_CydDC_like"/>
    <property type="match status" value="1"/>
</dbReference>
<evidence type="ECO:0000256" key="3">
    <source>
        <dbReference type="ARBA" id="ARBA00022475"/>
    </source>
</evidence>
<proteinExistence type="predicted"/>
<keyword evidence="14" id="KW-1185">Reference proteome</keyword>
<dbReference type="Proteomes" id="UP001055025">
    <property type="component" value="Unassembled WGS sequence"/>
</dbReference>
<dbReference type="InterPro" id="IPR036640">
    <property type="entry name" value="ABC1_TM_sf"/>
</dbReference>
<dbReference type="PROSITE" id="PS50893">
    <property type="entry name" value="ABC_TRANSPORTER_2"/>
    <property type="match status" value="1"/>
</dbReference>
<feature type="domain" description="ABC transporter" evidence="11">
    <location>
        <begin position="278"/>
        <end position="492"/>
    </location>
</feature>
<gene>
    <name evidence="13" type="ORF">ATOP_12440</name>
</gene>
<evidence type="ECO:0000259" key="12">
    <source>
        <dbReference type="PROSITE" id="PS50929"/>
    </source>
</evidence>
<dbReference type="GO" id="GO:0140359">
    <property type="term" value="F:ABC-type transporter activity"/>
    <property type="evidence" value="ECO:0007669"/>
    <property type="project" value="InterPro"/>
</dbReference>
<evidence type="ECO:0000256" key="1">
    <source>
        <dbReference type="ARBA" id="ARBA00004651"/>
    </source>
</evidence>
<keyword evidence="2" id="KW-0813">Transport</keyword>
<dbReference type="EMBL" id="BQKC01000001">
    <property type="protein sequence ID" value="GJM55589.1"/>
    <property type="molecule type" value="Genomic_DNA"/>
</dbReference>
<keyword evidence="5" id="KW-0547">Nucleotide-binding</keyword>
<feature type="transmembrane region" description="Helical" evidence="9">
    <location>
        <begin position="190"/>
        <end position="209"/>
    </location>
</feature>
<dbReference type="InterPro" id="IPR039421">
    <property type="entry name" value="Type_1_exporter"/>
</dbReference>
<keyword evidence="6 13" id="KW-0067">ATP-binding</keyword>
<feature type="signal peptide" evidence="10">
    <location>
        <begin position="1"/>
        <end position="21"/>
    </location>
</feature>
<feature type="chain" id="PRO_5043585178" evidence="10">
    <location>
        <begin position="22"/>
        <end position="492"/>
    </location>
</feature>
<evidence type="ECO:0000256" key="10">
    <source>
        <dbReference type="SAM" id="SignalP"/>
    </source>
</evidence>
<keyword evidence="7 9" id="KW-1133">Transmembrane helix</keyword>
<evidence type="ECO:0000256" key="2">
    <source>
        <dbReference type="ARBA" id="ARBA00022448"/>
    </source>
</evidence>
<dbReference type="Pfam" id="PF00005">
    <property type="entry name" value="ABC_tran"/>
    <property type="match status" value="1"/>
</dbReference>
<dbReference type="GO" id="GO:0005886">
    <property type="term" value="C:plasma membrane"/>
    <property type="evidence" value="ECO:0007669"/>
    <property type="project" value="UniProtKB-SubCell"/>
</dbReference>
<keyword evidence="4 9" id="KW-0812">Transmembrane</keyword>
<protein>
    <submittedName>
        <fullName evidence="13">ABC transporter ATP-binding protein</fullName>
    </submittedName>
</protein>
<keyword evidence="3" id="KW-1003">Cell membrane</keyword>
<evidence type="ECO:0000256" key="5">
    <source>
        <dbReference type="ARBA" id="ARBA00022741"/>
    </source>
</evidence>
<name>A0AAV5B4C5_9ACTN</name>
<evidence type="ECO:0000256" key="4">
    <source>
        <dbReference type="ARBA" id="ARBA00022692"/>
    </source>
</evidence>
<dbReference type="InterPro" id="IPR011527">
    <property type="entry name" value="ABC1_TM_dom"/>
</dbReference>
<dbReference type="InterPro" id="IPR003593">
    <property type="entry name" value="AAA+_ATPase"/>
</dbReference>
<evidence type="ECO:0000256" key="7">
    <source>
        <dbReference type="ARBA" id="ARBA00022989"/>
    </source>
</evidence>
<feature type="transmembrane region" description="Helical" evidence="9">
    <location>
        <begin position="216"/>
        <end position="234"/>
    </location>
</feature>
<keyword evidence="10" id="KW-0732">Signal</keyword>
<feature type="transmembrane region" description="Helical" evidence="9">
    <location>
        <begin position="77"/>
        <end position="98"/>
    </location>
</feature>
<dbReference type="Pfam" id="PF00664">
    <property type="entry name" value="ABC_membrane"/>
    <property type="match status" value="1"/>
</dbReference>
<evidence type="ECO:0000259" key="11">
    <source>
        <dbReference type="PROSITE" id="PS50893"/>
    </source>
</evidence>
<dbReference type="PROSITE" id="PS50929">
    <property type="entry name" value="ABC_TM1F"/>
    <property type="match status" value="1"/>
</dbReference>
<dbReference type="PROSITE" id="PS00211">
    <property type="entry name" value="ABC_TRANSPORTER_1"/>
    <property type="match status" value="1"/>
</dbReference>
<dbReference type="GO" id="GO:0016887">
    <property type="term" value="F:ATP hydrolysis activity"/>
    <property type="evidence" value="ECO:0007669"/>
    <property type="project" value="InterPro"/>
</dbReference>
<dbReference type="Gene3D" id="3.40.50.300">
    <property type="entry name" value="P-loop containing nucleotide triphosphate hydrolases"/>
    <property type="match status" value="1"/>
</dbReference>
<dbReference type="Gene3D" id="1.20.1560.10">
    <property type="entry name" value="ABC transporter type 1, transmembrane domain"/>
    <property type="match status" value="1"/>
</dbReference>
<comment type="subcellular location">
    <subcellularLocation>
        <location evidence="1">Cell membrane</location>
        <topology evidence="1">Multi-pass membrane protein</topology>
    </subcellularLocation>
</comment>
<evidence type="ECO:0000256" key="8">
    <source>
        <dbReference type="ARBA" id="ARBA00023136"/>
    </source>
</evidence>
<organism evidence="13 14">
    <name type="scientific">Granulimonas faecalis</name>
    <dbReference type="NCBI Taxonomy" id="2894155"/>
    <lineage>
        <taxon>Bacteria</taxon>
        <taxon>Bacillati</taxon>
        <taxon>Actinomycetota</taxon>
        <taxon>Coriobacteriia</taxon>
        <taxon>Coriobacteriales</taxon>
        <taxon>Kribbibacteriaceae</taxon>
        <taxon>Granulimonas</taxon>
    </lineage>
</organism>